<dbReference type="Gene3D" id="3.40.50.150">
    <property type="entry name" value="Vaccinia Virus protein VP39"/>
    <property type="match status" value="1"/>
</dbReference>
<dbReference type="GO" id="GO:0008170">
    <property type="term" value="F:N-methyltransferase activity"/>
    <property type="evidence" value="ECO:0007669"/>
    <property type="project" value="UniProtKB-ARBA"/>
</dbReference>
<gene>
    <name evidence="4" type="ORF">AABB28_12470</name>
</gene>
<dbReference type="Proteomes" id="UP001451782">
    <property type="component" value="Chromosome"/>
</dbReference>
<dbReference type="CDD" id="cd02440">
    <property type="entry name" value="AdoMet_MTases"/>
    <property type="match status" value="1"/>
</dbReference>
<proteinExistence type="predicted"/>
<dbReference type="GO" id="GO:0008757">
    <property type="term" value="F:S-adenosylmethionine-dependent methyltransferase activity"/>
    <property type="evidence" value="ECO:0007669"/>
    <property type="project" value="UniProtKB-ARBA"/>
</dbReference>
<dbReference type="PROSITE" id="PS00092">
    <property type="entry name" value="N6_MTASE"/>
    <property type="match status" value="1"/>
</dbReference>
<dbReference type="Pfam" id="PF05175">
    <property type="entry name" value="MTS"/>
    <property type="match status" value="1"/>
</dbReference>
<evidence type="ECO:0000256" key="1">
    <source>
        <dbReference type="ARBA" id="ARBA00022603"/>
    </source>
</evidence>
<evidence type="ECO:0000256" key="2">
    <source>
        <dbReference type="ARBA" id="ARBA00022691"/>
    </source>
</evidence>
<accession>A0AAN0M0C3</accession>
<keyword evidence="5" id="KW-1185">Reference proteome</keyword>
<feature type="domain" description="Methyltransferase small" evidence="3">
    <location>
        <begin position="36"/>
        <end position="128"/>
    </location>
</feature>
<dbReference type="InterPro" id="IPR007848">
    <property type="entry name" value="Small_mtfrase_dom"/>
</dbReference>
<dbReference type="PANTHER" id="PTHR47739:SF1">
    <property type="entry name" value="TRNA1(VAL) (ADENINE(37)-N6)-METHYLTRANSFERASE"/>
    <property type="match status" value="1"/>
</dbReference>
<keyword evidence="1 4" id="KW-0489">Methyltransferase</keyword>
<dbReference type="KEGG" id="yag:AABB28_12470"/>
<evidence type="ECO:0000259" key="3">
    <source>
        <dbReference type="Pfam" id="PF05175"/>
    </source>
</evidence>
<dbReference type="PANTHER" id="PTHR47739">
    <property type="entry name" value="TRNA1(VAL) (ADENINE(37)-N6)-METHYLTRANSFERASE"/>
    <property type="match status" value="1"/>
</dbReference>
<dbReference type="GO" id="GO:0003676">
    <property type="term" value="F:nucleic acid binding"/>
    <property type="evidence" value="ECO:0007669"/>
    <property type="project" value="InterPro"/>
</dbReference>
<evidence type="ECO:0000313" key="5">
    <source>
        <dbReference type="Proteomes" id="UP001451782"/>
    </source>
</evidence>
<sequence length="255" mass="27705">MTLDATEDLTHDDFLGGKIAIWQPRRGYRAGVDPVLLAASVPAKAGQSVLELGCGVGTASLCLAARVPDLQVTGVEMQQAYAILAKRNAQENTLPLTVVIADLCALPAPVRQERFDHVIMNPPYFDRSEGTASDDIGKDVAFAGETPLRTWLDIGARRVGPRGYLTLIQRMERLPEVLDALAGRLGAVIVRPIAGRAGRAPELFLLQARQEGKTPFRMAPTLVMHSGETHIGDQESYTPEVTRVLRSGADLHIWH</sequence>
<dbReference type="InterPro" id="IPR002052">
    <property type="entry name" value="DNA_methylase_N6_adenine_CS"/>
</dbReference>
<dbReference type="EMBL" id="CP151762">
    <property type="protein sequence ID" value="WZU62694.1"/>
    <property type="molecule type" value="Genomic_DNA"/>
</dbReference>
<evidence type="ECO:0000313" key="4">
    <source>
        <dbReference type="EMBL" id="WZU62694.1"/>
    </source>
</evidence>
<dbReference type="SUPFAM" id="SSF53335">
    <property type="entry name" value="S-adenosyl-L-methionine-dependent methyltransferases"/>
    <property type="match status" value="1"/>
</dbReference>
<keyword evidence="2" id="KW-0949">S-adenosyl-L-methionine</keyword>
<dbReference type="AlphaFoldDB" id="A0AAN0M0C3"/>
<name>A0AAN0M0C3_9RHOB</name>
<dbReference type="GO" id="GO:0032259">
    <property type="term" value="P:methylation"/>
    <property type="evidence" value="ECO:0007669"/>
    <property type="project" value="UniProtKB-KW"/>
</dbReference>
<dbReference type="RefSeq" id="WP_342069096.1">
    <property type="nucleotide sequence ID" value="NZ_CP151762.1"/>
</dbReference>
<organism evidence="4 5">
    <name type="scientific">Yoonia algicola</name>
    <dbReference type="NCBI Taxonomy" id="3137368"/>
    <lineage>
        <taxon>Bacteria</taxon>
        <taxon>Pseudomonadati</taxon>
        <taxon>Pseudomonadota</taxon>
        <taxon>Alphaproteobacteria</taxon>
        <taxon>Rhodobacterales</taxon>
        <taxon>Paracoccaceae</taxon>
        <taxon>Yoonia</taxon>
    </lineage>
</organism>
<dbReference type="InterPro" id="IPR029063">
    <property type="entry name" value="SAM-dependent_MTases_sf"/>
</dbReference>
<reference evidence="4 5" key="1">
    <citation type="submission" date="2024-04" db="EMBL/GenBank/DDBJ databases">
        <title>Phylogenomic analyses of a clade within the roseobacter group suggest taxonomic reassignments of species of the genera Aestuariivita, Citreicella, Loktanella, Nautella, Pelagibaca, Ruegeria, Thalassobius, Thiobacimonas and Tropicibacter, and the proposal o.</title>
        <authorList>
            <person name="Jeon C.O."/>
        </authorList>
    </citation>
    <scope>NUCLEOTIDE SEQUENCE [LARGE SCALE GENOMIC DNA]</scope>
    <source>
        <strain evidence="4 5">G8-12</strain>
    </source>
</reference>
<dbReference type="InterPro" id="IPR050210">
    <property type="entry name" value="tRNA_Adenine-N(6)_MTase"/>
</dbReference>
<keyword evidence="1 4" id="KW-0808">Transferase</keyword>
<protein>
    <submittedName>
        <fullName evidence="4">Methyltransferase</fullName>
    </submittedName>
</protein>